<proteinExistence type="predicted"/>
<dbReference type="STRING" id="1313304.CALK_0311"/>
<accession>U7D9R8</accession>
<dbReference type="Proteomes" id="UP000017148">
    <property type="component" value="Unassembled WGS sequence"/>
</dbReference>
<name>U7D9R8_9BACT</name>
<dbReference type="AlphaFoldDB" id="U7D9R8"/>
<reference evidence="1 2" key="1">
    <citation type="journal article" date="2013" name="Environ. Microbiol.">
        <title>Genome analysis of Chitinivibrio alkaliphilus gen. nov., sp. nov., a novel extremely haloalkaliphilic anaerobic chitinolytic bacterium from the candidate phylum Termite Group 3.</title>
        <authorList>
            <person name="Sorokin D.Y."/>
            <person name="Gumerov V.M."/>
            <person name="Rakitin A.L."/>
            <person name="Beletsky A.V."/>
            <person name="Damste J.S."/>
            <person name="Muyzer G."/>
            <person name="Mardanov A.V."/>
            <person name="Ravin N.V."/>
        </authorList>
    </citation>
    <scope>NUCLEOTIDE SEQUENCE [LARGE SCALE GENOMIC DNA]</scope>
    <source>
        <strain evidence="1 2">ACht1</strain>
    </source>
</reference>
<dbReference type="RefSeq" id="WP_022635857.1">
    <property type="nucleotide sequence ID" value="NZ_ASJR01000002.1"/>
</dbReference>
<sequence length="154" mass="17280">MREDLLLRPDDIFSINLILTSILDDSHSEIILLTNKSGRLITFQAQRSTYDAISISALISGTFASSNSIANMINEPGFDTIHLEGNTLDIFVAQVDANNIVTTVFPKNSSAKKVKYALETRKTEFQKTLKKLYSHVENDPFLNINVSEYAHDKK</sequence>
<dbReference type="EMBL" id="ASJR01000002">
    <property type="protein sequence ID" value="ERP39144.1"/>
    <property type="molecule type" value="Genomic_DNA"/>
</dbReference>
<dbReference type="Gene3D" id="3.30.450.30">
    <property type="entry name" value="Dynein light chain 2a, cytoplasmic"/>
    <property type="match status" value="1"/>
</dbReference>
<protein>
    <submittedName>
        <fullName evidence="1">Roadblock/LC7 family protein</fullName>
    </submittedName>
</protein>
<dbReference type="SUPFAM" id="SSF103196">
    <property type="entry name" value="Roadblock/LC7 domain"/>
    <property type="match status" value="1"/>
</dbReference>
<evidence type="ECO:0000313" key="2">
    <source>
        <dbReference type="Proteomes" id="UP000017148"/>
    </source>
</evidence>
<evidence type="ECO:0000313" key="1">
    <source>
        <dbReference type="EMBL" id="ERP39144.1"/>
    </source>
</evidence>
<organism evidence="1 2">
    <name type="scientific">Chitinivibrio alkaliphilus ACht1</name>
    <dbReference type="NCBI Taxonomy" id="1313304"/>
    <lineage>
        <taxon>Bacteria</taxon>
        <taxon>Pseudomonadati</taxon>
        <taxon>Fibrobacterota</taxon>
        <taxon>Chitinivibrionia</taxon>
        <taxon>Chitinivibrionales</taxon>
        <taxon>Chitinivibrionaceae</taxon>
        <taxon>Chitinivibrio</taxon>
    </lineage>
</organism>
<gene>
    <name evidence="1" type="ORF">CALK_0311</name>
</gene>
<keyword evidence="2" id="KW-1185">Reference proteome</keyword>
<comment type="caution">
    <text evidence="1">The sequence shown here is derived from an EMBL/GenBank/DDBJ whole genome shotgun (WGS) entry which is preliminary data.</text>
</comment>
<dbReference type="OrthoDB" id="194637at2"/>